<reference evidence="2 3" key="1">
    <citation type="submission" date="2018-12" db="EMBL/GenBank/DDBJ databases">
        <title>Glycomyces sp. YIM 121974 draft genome.</title>
        <authorList>
            <person name="Li Q."/>
        </authorList>
    </citation>
    <scope>NUCLEOTIDE SEQUENCE [LARGE SCALE GENOMIC DNA]</scope>
    <source>
        <strain evidence="2 3">YIM 121974</strain>
    </source>
</reference>
<name>A0A426V1M8_9ACTN</name>
<evidence type="ECO:0000259" key="1">
    <source>
        <dbReference type="Pfam" id="PF22649"/>
    </source>
</evidence>
<accession>A0A426V1M8</accession>
<protein>
    <submittedName>
        <fullName evidence="2">Aldolase</fullName>
    </submittedName>
</protein>
<dbReference type="EMBL" id="RSEB01000002">
    <property type="protein sequence ID" value="RRS00774.1"/>
    <property type="molecule type" value="Genomic_DNA"/>
</dbReference>
<organism evidence="2 3">
    <name type="scientific">Glycomyces terrestris</name>
    <dbReference type="NCBI Taxonomy" id="2493553"/>
    <lineage>
        <taxon>Bacteria</taxon>
        <taxon>Bacillati</taxon>
        <taxon>Actinomycetota</taxon>
        <taxon>Actinomycetes</taxon>
        <taxon>Glycomycetales</taxon>
        <taxon>Glycomycetaceae</taxon>
        <taxon>Glycomyces</taxon>
    </lineage>
</organism>
<keyword evidence="3" id="KW-1185">Reference proteome</keyword>
<dbReference type="Proteomes" id="UP000277256">
    <property type="component" value="Unassembled WGS sequence"/>
</dbReference>
<proteinExistence type="predicted"/>
<dbReference type="Pfam" id="PF22649">
    <property type="entry name" value="Cgl0159"/>
    <property type="match status" value="1"/>
</dbReference>
<evidence type="ECO:0000313" key="3">
    <source>
        <dbReference type="Proteomes" id="UP000277256"/>
    </source>
</evidence>
<dbReference type="AlphaFoldDB" id="A0A426V1M8"/>
<sequence>MRADRLARLTETRVRRPGAIAEAAALRRRADSPVGPTGKCFVIAADHPARGALGTGGNPLAMADRADLLDRLAVALENPGCTGVLGTADILEDLLLLGALDGKTVFGSMNRGGLAGAAWEIDDRFTGMTAAGIDRLGFDGGKTLTRIDYDDPATPAVLEHTAHAIDELAERGLIAMVEPFIATRRDGRTVNDLSTEAVIRSAAVASGLGATSAYTWLKLPTAPDPARAAAATTLPVVLLGGEVADLDAQRDRWAQALEAPNAVGLTVGRSLLYPADGNVAAAVQKVVDLL</sequence>
<dbReference type="InterPro" id="IPR054574">
    <property type="entry name" value="Cgl0159_dom"/>
</dbReference>
<gene>
    <name evidence="2" type="ORF">EIW28_09565</name>
</gene>
<evidence type="ECO:0000313" key="2">
    <source>
        <dbReference type="EMBL" id="RRS00774.1"/>
    </source>
</evidence>
<dbReference type="InterPro" id="IPR013785">
    <property type="entry name" value="Aldolase_TIM"/>
</dbReference>
<comment type="caution">
    <text evidence="2">The sequence shown here is derived from an EMBL/GenBank/DDBJ whole genome shotgun (WGS) entry which is preliminary data.</text>
</comment>
<dbReference type="OrthoDB" id="3726202at2"/>
<dbReference type="RefSeq" id="WP_125247450.1">
    <property type="nucleotide sequence ID" value="NZ_RSEB01000002.1"/>
</dbReference>
<dbReference type="SUPFAM" id="SSF51569">
    <property type="entry name" value="Aldolase"/>
    <property type="match status" value="1"/>
</dbReference>
<dbReference type="Gene3D" id="3.20.20.70">
    <property type="entry name" value="Aldolase class I"/>
    <property type="match status" value="1"/>
</dbReference>
<feature type="domain" description="Cgl0159-like" evidence="1">
    <location>
        <begin position="39"/>
        <end position="286"/>
    </location>
</feature>